<feature type="region of interest" description="Disordered" evidence="1">
    <location>
        <begin position="20"/>
        <end position="42"/>
    </location>
</feature>
<protein>
    <submittedName>
        <fullName evidence="2">Uncharacterized protein</fullName>
    </submittedName>
</protein>
<evidence type="ECO:0000313" key="3">
    <source>
        <dbReference type="Proteomes" id="UP000005510"/>
    </source>
</evidence>
<evidence type="ECO:0000256" key="1">
    <source>
        <dbReference type="SAM" id="MobiDB-lite"/>
    </source>
</evidence>
<comment type="caution">
    <text evidence="2">The sequence shown here is derived from an EMBL/GenBank/DDBJ whole genome shotgun (WGS) entry which is preliminary data.</text>
</comment>
<dbReference type="EMBL" id="ABYH01000457">
    <property type="protein sequence ID" value="EEC94169.1"/>
    <property type="molecule type" value="Genomic_DNA"/>
</dbReference>
<gene>
    <name evidence="2" type="ORF">PRABACTJOHN_04473</name>
</gene>
<reference evidence="2 3" key="2">
    <citation type="submission" date="2008-10" db="EMBL/GenBank/DDBJ databases">
        <authorList>
            <person name="Fulton L."/>
            <person name="Clifton S."/>
            <person name="Fulton B."/>
            <person name="Xu J."/>
            <person name="Minx P."/>
            <person name="Pepin K.H."/>
            <person name="Johnson M."/>
            <person name="Bhonagiri V."/>
            <person name="Nash W.E."/>
            <person name="Mardis E.R."/>
            <person name="Wilson R.K."/>
        </authorList>
    </citation>
    <scope>NUCLEOTIDE SEQUENCE [LARGE SCALE GENOMIC DNA]</scope>
    <source>
        <strain evidence="2 3">DSM 18315</strain>
    </source>
</reference>
<reference evidence="2 3" key="1">
    <citation type="submission" date="2008-10" db="EMBL/GenBank/DDBJ databases">
        <title>Draft genome sequence of Parabacteroides johnsonii (DSM 18315).</title>
        <authorList>
            <person name="Sudarsanam P."/>
            <person name="Ley R."/>
            <person name="Guruge J."/>
            <person name="Turnbaugh P.J."/>
            <person name="Mahowald M."/>
            <person name="Liep D."/>
            <person name="Gordon J."/>
        </authorList>
    </citation>
    <scope>NUCLEOTIDE SEQUENCE [LARGE SCALE GENOMIC DNA]</scope>
    <source>
        <strain evidence="2 3">DSM 18315</strain>
    </source>
</reference>
<evidence type="ECO:0000313" key="2">
    <source>
        <dbReference type="EMBL" id="EEC94169.1"/>
    </source>
</evidence>
<dbReference type="AlphaFoldDB" id="B7BHC3"/>
<sequence>MSGLVLYLCMGKSLWQGRLTSDKKMPKPKNEGIKEGDFITTE</sequence>
<dbReference type="STRING" id="537006.PRABACTJOHN_04473"/>
<accession>B7BHC3</accession>
<dbReference type="Proteomes" id="UP000005510">
    <property type="component" value="Unassembled WGS sequence"/>
</dbReference>
<proteinExistence type="predicted"/>
<dbReference type="HOGENOM" id="CLU_3255255_0_0_10"/>
<name>B7BHC3_9BACT</name>
<organism evidence="2 3">
    <name type="scientific">Parabacteroides johnsonii DSM 18315</name>
    <dbReference type="NCBI Taxonomy" id="537006"/>
    <lineage>
        <taxon>Bacteria</taxon>
        <taxon>Pseudomonadati</taxon>
        <taxon>Bacteroidota</taxon>
        <taxon>Bacteroidia</taxon>
        <taxon>Bacteroidales</taxon>
        <taxon>Tannerellaceae</taxon>
        <taxon>Parabacteroides</taxon>
    </lineage>
</organism>